<dbReference type="STRING" id="758803.SAMN05421803_10716"/>
<dbReference type="RefSeq" id="WP_073379636.1">
    <property type="nucleotide sequence ID" value="NZ_FQZK01000007.1"/>
</dbReference>
<dbReference type="InterPro" id="IPR050902">
    <property type="entry name" value="ABC_Transporter_SBP"/>
</dbReference>
<evidence type="ECO:0000256" key="1">
    <source>
        <dbReference type="ARBA" id="ARBA00008814"/>
    </source>
</evidence>
<feature type="region of interest" description="Disordered" evidence="2">
    <location>
        <begin position="1"/>
        <end position="36"/>
    </location>
</feature>
<dbReference type="Pfam" id="PF01497">
    <property type="entry name" value="Peripla_BP_2"/>
    <property type="match status" value="1"/>
</dbReference>
<dbReference type="Proteomes" id="UP000184452">
    <property type="component" value="Unassembled WGS sequence"/>
</dbReference>
<evidence type="ECO:0000259" key="3">
    <source>
        <dbReference type="PROSITE" id="PS50983"/>
    </source>
</evidence>
<dbReference type="OrthoDB" id="9797736at2"/>
<dbReference type="PANTHER" id="PTHR30535">
    <property type="entry name" value="VITAMIN B12-BINDING PROTEIN"/>
    <property type="match status" value="1"/>
</dbReference>
<comment type="similarity">
    <text evidence="1">Belongs to the bacterial solute-binding protein 8 family.</text>
</comment>
<dbReference type="EMBL" id="FQZK01000007">
    <property type="protein sequence ID" value="SHJ53084.1"/>
    <property type="molecule type" value="Genomic_DNA"/>
</dbReference>
<evidence type="ECO:0000313" key="5">
    <source>
        <dbReference type="Proteomes" id="UP000184452"/>
    </source>
</evidence>
<gene>
    <name evidence="4" type="ORF">SAMN05421803_10716</name>
</gene>
<keyword evidence="5" id="KW-1185">Reference proteome</keyword>
<proteinExistence type="inferred from homology"/>
<reference evidence="4 5" key="1">
    <citation type="submission" date="2016-11" db="EMBL/GenBank/DDBJ databases">
        <authorList>
            <person name="Jaros S."/>
            <person name="Januszkiewicz K."/>
            <person name="Wedrychowicz H."/>
        </authorList>
    </citation>
    <scope>NUCLEOTIDE SEQUENCE [LARGE SCALE GENOMIC DNA]</scope>
    <source>
        <strain evidence="4 5">CGMCC 4.5723</strain>
    </source>
</reference>
<dbReference type="SUPFAM" id="SSF53807">
    <property type="entry name" value="Helical backbone' metal receptor"/>
    <property type="match status" value="1"/>
</dbReference>
<name>A0A1M6K2F7_9ACTN</name>
<sequence>MPRTDPRPPADAPPGHRRPGRTPAAPRTDARGPRRGGRALAAACALALALTGCSGGAGPAPADTSSGGAGDIPELSENRLQPLEEDFVQQLPVTVDSVVLDPYRTSTDPLEYEQVEVADASRVLPLTGSLAEIVFTLGLGDRVVGRDVAATFDEAADLPVVTSGHEVSAESVLALEPTVILADTQTGPPEAIEQIQRSGIPVVIVEEAWSFDEMYPRFERVARALGVPEAGTALVERTRAQMTGVREDSSGSVGSPLVAFLYLRGTAGVYLIGGPGSGADAMLAEVGARDAGVEMGLETPFTPITTEALIAAQPDVILVMTKGLESVGGIDGLVEIPGVAQTPAGRDRAVVDFEDGVLLNFGPRTPQVIAALAGELSAFGSGEGS</sequence>
<evidence type="ECO:0000256" key="2">
    <source>
        <dbReference type="SAM" id="MobiDB-lite"/>
    </source>
</evidence>
<evidence type="ECO:0000313" key="4">
    <source>
        <dbReference type="EMBL" id="SHJ53084.1"/>
    </source>
</evidence>
<protein>
    <submittedName>
        <fullName evidence="4">Iron complex transport system substrate-binding protein</fullName>
    </submittedName>
</protein>
<accession>A0A1M6K2F7</accession>
<dbReference type="PANTHER" id="PTHR30535:SF4">
    <property type="entry name" value="HEMIN-BINDING PERIPLASMIC PROTEIN HMUT"/>
    <property type="match status" value="1"/>
</dbReference>
<dbReference type="AlphaFoldDB" id="A0A1M6K2F7"/>
<dbReference type="Gene3D" id="3.40.50.1980">
    <property type="entry name" value="Nitrogenase molybdenum iron protein domain"/>
    <property type="match status" value="2"/>
</dbReference>
<organism evidence="4 5">
    <name type="scientific">Nocardiopsis flavescens</name>
    <dbReference type="NCBI Taxonomy" id="758803"/>
    <lineage>
        <taxon>Bacteria</taxon>
        <taxon>Bacillati</taxon>
        <taxon>Actinomycetota</taxon>
        <taxon>Actinomycetes</taxon>
        <taxon>Streptosporangiales</taxon>
        <taxon>Nocardiopsidaceae</taxon>
        <taxon>Nocardiopsis</taxon>
    </lineage>
</organism>
<dbReference type="PROSITE" id="PS50983">
    <property type="entry name" value="FE_B12_PBP"/>
    <property type="match status" value="1"/>
</dbReference>
<feature type="domain" description="Fe/B12 periplasmic-binding" evidence="3">
    <location>
        <begin position="122"/>
        <end position="384"/>
    </location>
</feature>
<dbReference type="InterPro" id="IPR002491">
    <property type="entry name" value="ABC_transptr_periplasmic_BD"/>
</dbReference>